<dbReference type="EMBL" id="JAKEKT020000012">
    <property type="protein sequence ID" value="KAL1647464.1"/>
    <property type="molecule type" value="Genomic_DNA"/>
</dbReference>
<evidence type="ECO:0000313" key="2">
    <source>
        <dbReference type="Proteomes" id="UP001521184"/>
    </source>
</evidence>
<protein>
    <submittedName>
        <fullName evidence="1">Uncharacterized protein</fullName>
    </submittedName>
</protein>
<dbReference type="Proteomes" id="UP001521184">
    <property type="component" value="Unassembled WGS sequence"/>
</dbReference>
<organism evidence="1 2">
    <name type="scientific">Diplodia intermedia</name>
    <dbReference type="NCBI Taxonomy" id="856260"/>
    <lineage>
        <taxon>Eukaryota</taxon>
        <taxon>Fungi</taxon>
        <taxon>Dikarya</taxon>
        <taxon>Ascomycota</taxon>
        <taxon>Pezizomycotina</taxon>
        <taxon>Dothideomycetes</taxon>
        <taxon>Dothideomycetes incertae sedis</taxon>
        <taxon>Botryosphaeriales</taxon>
        <taxon>Botryosphaeriaceae</taxon>
        <taxon>Diplodia</taxon>
    </lineage>
</organism>
<keyword evidence="2" id="KW-1185">Reference proteome</keyword>
<sequence>MVTKIVLEESLGIWLLANAHMIKAERCKLKLLKPPSLITPKPRQSSVRPYKKPELSFLGRSMHNQRKELMACKHVPGH</sequence>
<name>A0ABR3TZD6_9PEZI</name>
<proteinExistence type="predicted"/>
<reference evidence="1 2" key="1">
    <citation type="journal article" date="2023" name="Plant Dis.">
        <title>First Report of Diplodia intermedia Causing Canker and Dieback Diseases on Apple Trees in Canada.</title>
        <authorList>
            <person name="Ellouze W."/>
            <person name="Ilyukhin E."/>
            <person name="Sulman M."/>
            <person name="Ali S."/>
        </authorList>
    </citation>
    <scope>NUCLEOTIDE SEQUENCE [LARGE SCALE GENOMIC DNA]</scope>
    <source>
        <strain evidence="1 2">M45-28</strain>
    </source>
</reference>
<evidence type="ECO:0000313" key="1">
    <source>
        <dbReference type="EMBL" id="KAL1647464.1"/>
    </source>
</evidence>
<accession>A0ABR3TZD6</accession>
<gene>
    <name evidence="1" type="ORF">SLS58_002794</name>
</gene>
<comment type="caution">
    <text evidence="1">The sequence shown here is derived from an EMBL/GenBank/DDBJ whole genome shotgun (WGS) entry which is preliminary data.</text>
</comment>